<feature type="compositionally biased region" description="Basic residues" evidence="1">
    <location>
        <begin position="429"/>
        <end position="438"/>
    </location>
</feature>
<evidence type="ECO:0000259" key="2">
    <source>
        <dbReference type="Pfam" id="PF09331"/>
    </source>
</evidence>
<gene>
    <name evidence="3" type="ORF">MERR_LOCUS19917</name>
</gene>
<comment type="caution">
    <text evidence="3">The sequence shown here is derived from an EMBL/GenBank/DDBJ whole genome shotgun (WGS) entry which is preliminary data.</text>
</comment>
<dbReference type="PANTHER" id="PTHR48449">
    <property type="entry name" value="DUF1985 DOMAIN-CONTAINING PROTEIN"/>
    <property type="match status" value="1"/>
</dbReference>
<sequence>MVDRRVEDNPNDPAARTDIRRRLRSADNDAEPPATPTIPERTESSGRDEVPETSGKVILEETLPSRVFAMECYPEAERLNIYSRSNVIGRVAHALGGTESLETILGSQFRQLFMLAVARCHNSGKLIHSLLARQLITKKKYELWSVFGGKPLRFSIREFQRVTGLKSSKIPGGHSLVPVVSKQRSRKWKELFGPHCMHVSVDDALNLLEDPHLAECKRLPIALIVLVDGVLVMNKTRKLTPAYVDMLEDVQPFLDFPWGRLSFIRTLSRFGPEPLSTKTPDPITKLKNRLRQQTSACYGFPLALQLIAFEAIPLILEKIPDSTKTATFLEEPLACVTPAILLEAEDILEVEHNPKLIVQGYLPEDEDSDLDWDNEVEDDTVDRMVELLRSGHVFTPHEFRGGDSSSRHVTRQTDGGSASMGDTPGAASRVKRKPHRKNQNCNPGKRAKRPSGRDANQENAPTFVENMAELKEWITGQLRNWKDEVVELISSKLEKRDGGDVKENVKKTDQEIAKEAQENKKTKENVLHHVGKGEAREEDKLKDSEEEIDDVIAVGVKAKVKVCDANKAGTSRRRSSRLKGKEHADSVSLDAPSLHDEEAEGSGQKQQLESDNRDEELSTYDV</sequence>
<feature type="domain" description="DUF1985" evidence="2">
    <location>
        <begin position="131"/>
        <end position="267"/>
    </location>
</feature>
<feature type="region of interest" description="Disordered" evidence="1">
    <location>
        <begin position="396"/>
        <end position="460"/>
    </location>
</feature>
<feature type="compositionally biased region" description="Basic and acidic residues" evidence="1">
    <location>
        <begin position="40"/>
        <end position="50"/>
    </location>
</feature>
<dbReference type="Pfam" id="PF09331">
    <property type="entry name" value="DUF1985"/>
    <property type="match status" value="1"/>
</dbReference>
<feature type="compositionally biased region" description="Basic and acidic residues" evidence="1">
    <location>
        <begin position="514"/>
        <end position="543"/>
    </location>
</feature>
<proteinExistence type="predicted"/>
<keyword evidence="4" id="KW-1185">Reference proteome</keyword>
<name>A0A6D2IQF5_9BRAS</name>
<feature type="compositionally biased region" description="Acidic residues" evidence="1">
    <location>
        <begin position="612"/>
        <end position="622"/>
    </location>
</feature>
<evidence type="ECO:0000313" key="3">
    <source>
        <dbReference type="EMBL" id="CAA7032682.1"/>
    </source>
</evidence>
<evidence type="ECO:0000256" key="1">
    <source>
        <dbReference type="SAM" id="MobiDB-lite"/>
    </source>
</evidence>
<feature type="region of interest" description="Disordered" evidence="1">
    <location>
        <begin position="564"/>
        <end position="622"/>
    </location>
</feature>
<dbReference type="EMBL" id="CACVBM020001126">
    <property type="protein sequence ID" value="CAA7032682.1"/>
    <property type="molecule type" value="Genomic_DNA"/>
</dbReference>
<protein>
    <recommendedName>
        <fullName evidence="2">DUF1985 domain-containing protein</fullName>
    </recommendedName>
</protein>
<dbReference type="Proteomes" id="UP000467841">
    <property type="component" value="Unassembled WGS sequence"/>
</dbReference>
<dbReference type="OrthoDB" id="1111119at2759"/>
<feature type="region of interest" description="Disordered" evidence="1">
    <location>
        <begin position="1"/>
        <end position="56"/>
    </location>
</feature>
<organism evidence="3 4">
    <name type="scientific">Microthlaspi erraticum</name>
    <dbReference type="NCBI Taxonomy" id="1685480"/>
    <lineage>
        <taxon>Eukaryota</taxon>
        <taxon>Viridiplantae</taxon>
        <taxon>Streptophyta</taxon>
        <taxon>Embryophyta</taxon>
        <taxon>Tracheophyta</taxon>
        <taxon>Spermatophyta</taxon>
        <taxon>Magnoliopsida</taxon>
        <taxon>eudicotyledons</taxon>
        <taxon>Gunneridae</taxon>
        <taxon>Pentapetalae</taxon>
        <taxon>rosids</taxon>
        <taxon>malvids</taxon>
        <taxon>Brassicales</taxon>
        <taxon>Brassicaceae</taxon>
        <taxon>Coluteocarpeae</taxon>
        <taxon>Microthlaspi</taxon>
    </lineage>
</organism>
<dbReference type="PANTHER" id="PTHR48449:SF1">
    <property type="entry name" value="DUF1985 DOMAIN-CONTAINING PROTEIN"/>
    <property type="match status" value="1"/>
</dbReference>
<dbReference type="AlphaFoldDB" id="A0A6D2IQF5"/>
<feature type="compositionally biased region" description="Basic and acidic residues" evidence="1">
    <location>
        <begin position="15"/>
        <end position="27"/>
    </location>
</feature>
<dbReference type="InterPro" id="IPR015410">
    <property type="entry name" value="DUF1985"/>
</dbReference>
<feature type="region of interest" description="Disordered" evidence="1">
    <location>
        <begin position="514"/>
        <end position="546"/>
    </location>
</feature>
<reference evidence="3" key="1">
    <citation type="submission" date="2020-01" db="EMBL/GenBank/DDBJ databases">
        <authorList>
            <person name="Mishra B."/>
        </authorList>
    </citation>
    <scope>NUCLEOTIDE SEQUENCE [LARGE SCALE GENOMIC DNA]</scope>
</reference>
<accession>A0A6D2IQF5</accession>
<evidence type="ECO:0000313" key="4">
    <source>
        <dbReference type="Proteomes" id="UP000467841"/>
    </source>
</evidence>